<dbReference type="EMBL" id="CH474035">
    <property type="protein sequence ID" value="EDL87027.1"/>
    <property type="molecule type" value="Genomic_DNA"/>
</dbReference>
<name>A6KCB5_RAT</name>
<reference evidence="1 2" key="1">
    <citation type="submission" date="2005-09" db="EMBL/GenBank/DDBJ databases">
        <authorList>
            <person name="Mural R.J."/>
            <person name="Li P.W."/>
            <person name="Adams M.D."/>
            <person name="Amanatides P.G."/>
            <person name="Baden-Tillson H."/>
            <person name="Barnstead M."/>
            <person name="Chin S.H."/>
            <person name="Dew I."/>
            <person name="Evans C.A."/>
            <person name="Ferriera S."/>
            <person name="Flanigan M."/>
            <person name="Fosler C."/>
            <person name="Glodek A."/>
            <person name="Gu Z."/>
            <person name="Holt R.A."/>
            <person name="Jennings D."/>
            <person name="Kraft C.L."/>
            <person name="Lu F."/>
            <person name="Nguyen T."/>
            <person name="Nusskern D.R."/>
            <person name="Pfannkoch C.M."/>
            <person name="Sitter C."/>
            <person name="Sutton G.G."/>
            <person name="Venter J.C."/>
            <person name="Wang Z."/>
            <person name="Woodage T."/>
            <person name="Zheng X.H."/>
            <person name="Zhong F."/>
        </authorList>
    </citation>
    <scope>NUCLEOTIDE SEQUENCE [LARGE SCALE GENOMIC DNA]</scope>
    <source>
        <strain>BN</strain>
        <strain evidence="2">Sprague-Dawley</strain>
    </source>
</reference>
<evidence type="ECO:0000313" key="2">
    <source>
        <dbReference type="Proteomes" id="UP000234681"/>
    </source>
</evidence>
<dbReference type="AlphaFoldDB" id="A6KCB5"/>
<accession>A6KCB5</accession>
<sequence>MFCISDHSELYIIYVARGKGQVLDFASSKFVFKR</sequence>
<proteinExistence type="predicted"/>
<protein>
    <submittedName>
        <fullName evidence="1">RCG50553</fullName>
    </submittedName>
</protein>
<dbReference type="Proteomes" id="UP000234681">
    <property type="component" value="Chromosome 7"/>
</dbReference>
<organism evidence="1 2">
    <name type="scientific">Rattus norvegicus</name>
    <name type="common">Rat</name>
    <dbReference type="NCBI Taxonomy" id="10116"/>
    <lineage>
        <taxon>Eukaryota</taxon>
        <taxon>Metazoa</taxon>
        <taxon>Chordata</taxon>
        <taxon>Craniata</taxon>
        <taxon>Vertebrata</taxon>
        <taxon>Euteleostomi</taxon>
        <taxon>Mammalia</taxon>
        <taxon>Eutheria</taxon>
        <taxon>Euarchontoglires</taxon>
        <taxon>Glires</taxon>
        <taxon>Rodentia</taxon>
        <taxon>Myomorpha</taxon>
        <taxon>Muroidea</taxon>
        <taxon>Muridae</taxon>
        <taxon>Murinae</taxon>
        <taxon>Rattus</taxon>
    </lineage>
</organism>
<evidence type="ECO:0000313" key="1">
    <source>
        <dbReference type="EMBL" id="EDL87027.1"/>
    </source>
</evidence>
<gene>
    <name evidence="1" type="ORF">rCG_50553</name>
</gene>